<evidence type="ECO:0000313" key="3">
    <source>
        <dbReference type="EMBL" id="CAF1304112.1"/>
    </source>
</evidence>
<evidence type="ECO:0000313" key="6">
    <source>
        <dbReference type="Proteomes" id="UP000663829"/>
    </source>
</evidence>
<gene>
    <name evidence="3" type="ORF">GPM918_LOCUS28667</name>
    <name evidence="2" type="ORF">OVA965_LOCUS4589</name>
    <name evidence="5" type="ORF">SRO942_LOCUS29187</name>
    <name evidence="4" type="ORF">TMI583_LOCUS4587</name>
</gene>
<sequence length="138" mass="16794">MSASLATRVYQRGDVRWNAKGYYERYDGRKYWRKLCIVENCSKRAKTLSWCKRHYTEEKQKQERGESDPNLCLEPQRRQSKHNYQRYDIRINKKGIREQFDGKDHWRGLCLIPTCTKRAKKLAFCKRHFTEQIKQETN</sequence>
<dbReference type="EMBL" id="CAJNOQ010012614">
    <property type="protein sequence ID" value="CAF1304112.1"/>
    <property type="molecule type" value="Genomic_DNA"/>
</dbReference>
<dbReference type="AlphaFoldDB" id="A0A815E156"/>
<evidence type="ECO:0000313" key="4">
    <source>
        <dbReference type="EMBL" id="CAF3583174.1"/>
    </source>
</evidence>
<dbReference type="Proteomes" id="UP000663829">
    <property type="component" value="Unassembled WGS sequence"/>
</dbReference>
<evidence type="ECO:0000256" key="1">
    <source>
        <dbReference type="SAM" id="MobiDB-lite"/>
    </source>
</evidence>
<keyword evidence="6" id="KW-1185">Reference proteome</keyword>
<dbReference type="EMBL" id="CAJOBA010001220">
    <property type="protein sequence ID" value="CAF3583174.1"/>
    <property type="molecule type" value="Genomic_DNA"/>
</dbReference>
<name>A0A815E156_9BILA</name>
<dbReference type="Proteomes" id="UP000677228">
    <property type="component" value="Unassembled WGS sequence"/>
</dbReference>
<accession>A0A815E156</accession>
<reference evidence="3" key="1">
    <citation type="submission" date="2021-02" db="EMBL/GenBank/DDBJ databases">
        <authorList>
            <person name="Nowell W R."/>
        </authorList>
    </citation>
    <scope>NUCLEOTIDE SEQUENCE</scope>
</reference>
<evidence type="ECO:0000313" key="2">
    <source>
        <dbReference type="EMBL" id="CAF0799900.1"/>
    </source>
</evidence>
<organism evidence="3 6">
    <name type="scientific">Didymodactylos carnosus</name>
    <dbReference type="NCBI Taxonomy" id="1234261"/>
    <lineage>
        <taxon>Eukaryota</taxon>
        <taxon>Metazoa</taxon>
        <taxon>Spiralia</taxon>
        <taxon>Gnathifera</taxon>
        <taxon>Rotifera</taxon>
        <taxon>Eurotatoria</taxon>
        <taxon>Bdelloidea</taxon>
        <taxon>Philodinida</taxon>
        <taxon>Philodinidae</taxon>
        <taxon>Didymodactylos</taxon>
    </lineage>
</organism>
<dbReference type="EMBL" id="CAJOBC010038952">
    <property type="protein sequence ID" value="CAF4133840.1"/>
    <property type="molecule type" value="Genomic_DNA"/>
</dbReference>
<protein>
    <submittedName>
        <fullName evidence="3">Uncharacterized protein</fullName>
    </submittedName>
</protein>
<feature type="region of interest" description="Disordered" evidence="1">
    <location>
        <begin position="57"/>
        <end position="82"/>
    </location>
</feature>
<dbReference type="EMBL" id="CAJNOK010001220">
    <property type="protein sequence ID" value="CAF0799900.1"/>
    <property type="molecule type" value="Genomic_DNA"/>
</dbReference>
<comment type="caution">
    <text evidence="3">The sequence shown here is derived from an EMBL/GenBank/DDBJ whole genome shotgun (WGS) entry which is preliminary data.</text>
</comment>
<evidence type="ECO:0000313" key="5">
    <source>
        <dbReference type="EMBL" id="CAF4133840.1"/>
    </source>
</evidence>
<dbReference type="OrthoDB" id="10026022at2759"/>
<proteinExistence type="predicted"/>
<dbReference type="Proteomes" id="UP000682733">
    <property type="component" value="Unassembled WGS sequence"/>
</dbReference>
<dbReference type="Proteomes" id="UP000681722">
    <property type="component" value="Unassembled WGS sequence"/>
</dbReference>
<feature type="compositionally biased region" description="Basic and acidic residues" evidence="1">
    <location>
        <begin position="57"/>
        <end position="67"/>
    </location>
</feature>